<protein>
    <submittedName>
        <fullName evidence="6">ABC transporter related protein</fullName>
    </submittedName>
</protein>
<keyword evidence="7" id="KW-1185">Reference proteome</keyword>
<dbReference type="PANTHER" id="PTHR42734">
    <property type="entry name" value="METAL TRANSPORT SYSTEM ATP-BINDING PROTEIN TM_0124-RELATED"/>
    <property type="match status" value="1"/>
</dbReference>
<dbReference type="KEGG" id="tal:Thal_0298"/>
<evidence type="ECO:0000256" key="1">
    <source>
        <dbReference type="ARBA" id="ARBA00005417"/>
    </source>
</evidence>
<feature type="domain" description="ABC transporter" evidence="5">
    <location>
        <begin position="7"/>
        <end position="226"/>
    </location>
</feature>
<dbReference type="Proteomes" id="UP000002043">
    <property type="component" value="Chromosome"/>
</dbReference>
<dbReference type="InterPro" id="IPR003439">
    <property type="entry name" value="ABC_transporter-like_ATP-bd"/>
</dbReference>
<dbReference type="RefSeq" id="WP_012991340.1">
    <property type="nucleotide sequence ID" value="NC_013894.1"/>
</dbReference>
<dbReference type="InterPro" id="IPR017871">
    <property type="entry name" value="ABC_transporter-like_CS"/>
</dbReference>
<dbReference type="GO" id="GO:0005524">
    <property type="term" value="F:ATP binding"/>
    <property type="evidence" value="ECO:0007669"/>
    <property type="project" value="UniProtKB-KW"/>
</dbReference>
<dbReference type="STRING" id="638303.Thal_0298"/>
<gene>
    <name evidence="6" type="ordered locus">Thal_0298</name>
</gene>
<name>D3SP46_THEAH</name>
<dbReference type="InterPro" id="IPR050153">
    <property type="entry name" value="Metal_Ion_Import_ABC"/>
</dbReference>
<proteinExistence type="inferred from homology"/>
<dbReference type="SUPFAM" id="SSF52540">
    <property type="entry name" value="P-loop containing nucleoside triphosphate hydrolases"/>
    <property type="match status" value="1"/>
</dbReference>
<reference evidence="7" key="1">
    <citation type="journal article" date="2010" name="Stand. Genomic Sci.">
        <title>Complete genome sequence of Thermocrinis albus type strain (HI 11/12T).</title>
        <authorList>
            <person name="Wirth R."/>
            <person name="Sikorski J."/>
            <person name="Brambilla E."/>
            <person name="Misra M."/>
            <person name="Lapidus A."/>
            <person name="Copeland A."/>
            <person name="Nolan M."/>
            <person name="Lucas S."/>
            <person name="Chen F."/>
            <person name="Tice H."/>
            <person name="Cheng J.F."/>
            <person name="Han C."/>
            <person name="Detter J.C."/>
            <person name="Tapia R."/>
            <person name="Bruce D."/>
            <person name="Goodwin L."/>
            <person name="Pitluck S."/>
            <person name="Pati A."/>
            <person name="Anderson I."/>
            <person name="Ivanova N."/>
            <person name="Mavromatis K."/>
            <person name="Mikhailova N."/>
            <person name="Chen A."/>
            <person name="Palaniappan K."/>
            <person name="Bilek Y."/>
            <person name="Hader T."/>
            <person name="Land M."/>
            <person name="Hauser L."/>
            <person name="Chang Y.J."/>
            <person name="Jeffries C.D."/>
            <person name="Tindall B.J."/>
            <person name="Rohde M."/>
            <person name="Goker M."/>
            <person name="Bristow J."/>
            <person name="Eisen J.A."/>
            <person name="Markowitz V."/>
            <person name="Hugenholtz P."/>
            <person name="Kyrpides N.C."/>
            <person name="Klenk H.P."/>
        </authorList>
    </citation>
    <scope>NUCLEOTIDE SEQUENCE [LARGE SCALE GENOMIC DNA]</scope>
    <source>
        <strain evidence="7">DSM 14484 / JCM 11386 / HI 11/12</strain>
    </source>
</reference>
<dbReference type="eggNOG" id="COG1121">
    <property type="taxonomic scope" value="Bacteria"/>
</dbReference>
<evidence type="ECO:0000256" key="4">
    <source>
        <dbReference type="ARBA" id="ARBA00022840"/>
    </source>
</evidence>
<dbReference type="Gene3D" id="3.40.50.300">
    <property type="entry name" value="P-loop containing nucleotide triphosphate hydrolases"/>
    <property type="match status" value="1"/>
</dbReference>
<dbReference type="GO" id="GO:0016887">
    <property type="term" value="F:ATP hydrolysis activity"/>
    <property type="evidence" value="ECO:0007669"/>
    <property type="project" value="InterPro"/>
</dbReference>
<accession>D3SP46</accession>
<dbReference type="InterPro" id="IPR003593">
    <property type="entry name" value="AAA+_ATPase"/>
</dbReference>
<comment type="similarity">
    <text evidence="1">Belongs to the ABC transporter superfamily.</text>
</comment>
<dbReference type="PROSITE" id="PS00211">
    <property type="entry name" value="ABC_TRANSPORTER_1"/>
    <property type="match status" value="1"/>
</dbReference>
<keyword evidence="2" id="KW-0813">Transport</keyword>
<dbReference type="SMART" id="SM00382">
    <property type="entry name" value="AAA"/>
    <property type="match status" value="1"/>
</dbReference>
<dbReference type="InterPro" id="IPR027417">
    <property type="entry name" value="P-loop_NTPase"/>
</dbReference>
<keyword evidence="4" id="KW-0067">ATP-binding</keyword>
<dbReference type="EMBL" id="CP001931">
    <property type="protein sequence ID" value="ADC88933.1"/>
    <property type="molecule type" value="Genomic_DNA"/>
</dbReference>
<dbReference type="PROSITE" id="PS50893">
    <property type="entry name" value="ABC_TRANSPORTER_2"/>
    <property type="match status" value="1"/>
</dbReference>
<evidence type="ECO:0000256" key="3">
    <source>
        <dbReference type="ARBA" id="ARBA00022741"/>
    </source>
</evidence>
<evidence type="ECO:0000313" key="7">
    <source>
        <dbReference type="Proteomes" id="UP000002043"/>
    </source>
</evidence>
<dbReference type="Pfam" id="PF00005">
    <property type="entry name" value="ABC_tran"/>
    <property type="match status" value="1"/>
</dbReference>
<keyword evidence="3" id="KW-0547">Nucleotide-binding</keyword>
<evidence type="ECO:0000256" key="2">
    <source>
        <dbReference type="ARBA" id="ARBA00022448"/>
    </source>
</evidence>
<dbReference type="AlphaFoldDB" id="D3SP46"/>
<evidence type="ECO:0000259" key="5">
    <source>
        <dbReference type="PROSITE" id="PS50893"/>
    </source>
</evidence>
<sequence>MPVEEVIRVEDLSFGYRKGELLIQNLSFHVRRGEFFGIMGPNGAGKTTLLKILLGFLKPTHGRVFLMGKPLEKFREWHRIGYVPQRWTTERSFTGTVAEILRAFAPKERVGWIISFLHLEHLLNRQFNKLSGGEQQKLMLAIALTTNPDILFLDEPLTGLDIHAQEHIESVLKEIAKSRTVVVVSHDIGFVMRNATRVLCLGMPSCVVVEPHQFKDIMKDLYGLHP</sequence>
<dbReference type="OrthoDB" id="9806726at2"/>
<organism evidence="6 7">
    <name type="scientific">Thermocrinis albus (strain DSM 14484 / JCM 11386 / HI 11/12)</name>
    <dbReference type="NCBI Taxonomy" id="638303"/>
    <lineage>
        <taxon>Bacteria</taxon>
        <taxon>Pseudomonadati</taxon>
        <taxon>Aquificota</taxon>
        <taxon>Aquificia</taxon>
        <taxon>Aquificales</taxon>
        <taxon>Aquificaceae</taxon>
        <taxon>Thermocrinis</taxon>
    </lineage>
</organism>
<dbReference type="PANTHER" id="PTHR42734:SF17">
    <property type="entry name" value="METAL TRANSPORT SYSTEM ATP-BINDING PROTEIN TM_0124-RELATED"/>
    <property type="match status" value="1"/>
</dbReference>
<evidence type="ECO:0000313" key="6">
    <source>
        <dbReference type="EMBL" id="ADC88933.1"/>
    </source>
</evidence>
<dbReference type="HOGENOM" id="CLU_000604_1_2_0"/>